<dbReference type="Pfam" id="PF20465">
    <property type="entry name" value="MmeI_hel"/>
    <property type="match status" value="1"/>
</dbReference>
<dbReference type="EMBL" id="JADQBC010000016">
    <property type="protein sequence ID" value="MBR8826954.1"/>
    <property type="molecule type" value="Genomic_DNA"/>
</dbReference>
<dbReference type="InterPro" id="IPR029063">
    <property type="entry name" value="SAM-dependent_MTases_sf"/>
</dbReference>
<dbReference type="Pfam" id="PF20464">
    <property type="entry name" value="MmeI_N"/>
    <property type="match status" value="1"/>
</dbReference>
<evidence type="ECO:0000313" key="3">
    <source>
        <dbReference type="EMBL" id="MBR8826954.1"/>
    </source>
</evidence>
<protein>
    <recommendedName>
        <fullName evidence="5">Class I SAM-dependent DNA methyltransferase</fullName>
    </recommendedName>
</protein>
<organism evidence="3 4">
    <name type="scientific">Gomphosphaeria aponina SAG 52.96 = DSM 107014</name>
    <dbReference type="NCBI Taxonomy" id="1521640"/>
    <lineage>
        <taxon>Bacteria</taxon>
        <taxon>Bacillati</taxon>
        <taxon>Cyanobacteriota</taxon>
        <taxon>Cyanophyceae</taxon>
        <taxon>Oscillatoriophycideae</taxon>
        <taxon>Chroococcales</taxon>
        <taxon>Gomphosphaeriaceae</taxon>
        <taxon>Gomphosphaeria</taxon>
    </lineage>
</organism>
<reference evidence="3" key="1">
    <citation type="submission" date="2021-02" db="EMBL/GenBank/DDBJ databases">
        <title>Metagenome analyses of Stigonema ocellatum DSM 106950, Chlorogloea purpurea SAG 13.99 and Gomphosphaeria aponina DSM 107014.</title>
        <authorList>
            <person name="Marter P."/>
            <person name="Huang S."/>
        </authorList>
    </citation>
    <scope>NUCLEOTIDE SEQUENCE</scope>
    <source>
        <strain evidence="3">JP213</strain>
    </source>
</reference>
<accession>A0A941GNF6</accession>
<dbReference type="Proteomes" id="UP000767446">
    <property type="component" value="Unassembled WGS sequence"/>
</dbReference>
<comment type="caution">
    <text evidence="3">The sequence shown here is derived from an EMBL/GenBank/DDBJ whole genome shotgun (WGS) entry which is preliminary data.</text>
</comment>
<evidence type="ECO:0000313" key="4">
    <source>
        <dbReference type="Proteomes" id="UP000767446"/>
    </source>
</evidence>
<name>A0A941GNF6_9CHRO</name>
<dbReference type="InterPro" id="IPR046819">
    <property type="entry name" value="MmeI_hel"/>
</dbReference>
<sequence>MPLSWNEIKNRAINFSQEWENESSENAEAKSFWDSFFNVFGISRRRVATFEQSVKKSDNKQGFIDLFWKGVILVEHKSRGKSLDKAFQQAIDYFPGLKEHELPKYILVSDFAKFRLYNLDTDEQLEFVLKDFVNHVHYFDFIAGYEKRVYKEQDPVNIQAAELMGKLHDRLEEVGYQGHELEVYLVRLLFCLFADDTGIFEKGIFQEYLDLHTQEDGRDLAMHLNSIFHVLNQPREKRLTNLDENLAQFPYVNGKLFEEFLQPAAFDSEMR</sequence>
<proteinExistence type="predicted"/>
<evidence type="ECO:0000259" key="1">
    <source>
        <dbReference type="Pfam" id="PF20464"/>
    </source>
</evidence>
<feature type="non-terminal residue" evidence="3">
    <location>
        <position position="271"/>
    </location>
</feature>
<dbReference type="AlphaFoldDB" id="A0A941GNF6"/>
<dbReference type="SUPFAM" id="SSF53335">
    <property type="entry name" value="S-adenosyl-L-methionine-dependent methyltransferases"/>
    <property type="match status" value="1"/>
</dbReference>
<evidence type="ECO:0000259" key="2">
    <source>
        <dbReference type="Pfam" id="PF20465"/>
    </source>
</evidence>
<evidence type="ECO:0008006" key="5">
    <source>
        <dbReference type="Google" id="ProtNLM"/>
    </source>
</evidence>
<dbReference type="InterPro" id="IPR046817">
    <property type="entry name" value="MmeI_N"/>
</dbReference>
<gene>
    <name evidence="3" type="ORF">DSM107014_03450</name>
</gene>
<feature type="domain" description="MmeI-like helicase spacer" evidence="2">
    <location>
        <begin position="179"/>
        <end position="257"/>
    </location>
</feature>
<feature type="domain" description="MmeI-like N-terminal" evidence="1">
    <location>
        <begin position="11"/>
        <end position="173"/>
    </location>
</feature>